<dbReference type="EMBL" id="CBUK010000082">
    <property type="protein sequence ID" value="CDI58554.1"/>
    <property type="molecule type" value="Genomic_DNA"/>
</dbReference>
<accession>U6F6C3</accession>
<protein>
    <submittedName>
        <fullName evidence="1">Uncharacterized protein</fullName>
    </submittedName>
</protein>
<dbReference type="AlphaFoldDB" id="U6F6C3"/>
<comment type="caution">
    <text evidence="1">The sequence shown here is derived from an EMBL/GenBank/DDBJ whole genome shotgun (WGS) entry which is preliminary data.</text>
</comment>
<name>U6F6C3_LACHE</name>
<evidence type="ECO:0000313" key="1">
    <source>
        <dbReference type="EMBL" id="CDI58554.1"/>
    </source>
</evidence>
<dbReference type="Proteomes" id="UP000017248">
    <property type="component" value="Unassembled WGS sequence"/>
</dbReference>
<reference evidence="1" key="1">
    <citation type="submission" date="2013-09" db="EMBL/GenBank/DDBJ databases">
        <title>Draft Genome Sequence of five Lactobacillus helveticus strains CIRM-BIA 101T, 103, 104, 951 and 953 isolated from milk product.</title>
        <authorList>
            <person name="Valence F."/>
            <person name="Chuat V."/>
            <person name="Ma L."/>
            <person name="Creno S."/>
            <person name="Falentin H."/>
            <person name="Lortal S."/>
            <person name="Bizet C."/>
            <person name="Clermont D."/>
            <person name="Loux V."/>
            <person name="Bouchier C."/>
            <person name="Cousin S."/>
        </authorList>
    </citation>
    <scope>NUCLEOTIDE SEQUENCE [LARGE SCALE GENOMIC DNA]</scope>
    <source>
        <strain evidence="1">CIRM-BIA 951</strain>
    </source>
</reference>
<proteinExistence type="predicted"/>
<organism evidence="1 2">
    <name type="scientific">Lactobacillus helveticus CIRM-BIA 951</name>
    <dbReference type="NCBI Taxonomy" id="1226334"/>
    <lineage>
        <taxon>Bacteria</taxon>
        <taxon>Bacillati</taxon>
        <taxon>Bacillota</taxon>
        <taxon>Bacilli</taxon>
        <taxon>Lactobacillales</taxon>
        <taxon>Lactobacillaceae</taxon>
        <taxon>Lactobacillus</taxon>
    </lineage>
</organism>
<dbReference type="HOGENOM" id="CLU_3418987_0_0_9"/>
<evidence type="ECO:0000313" key="2">
    <source>
        <dbReference type="Proteomes" id="UP000017248"/>
    </source>
</evidence>
<gene>
    <name evidence="1" type="ORF">LHCIRMBIA951_01909</name>
</gene>
<sequence>MLRRQAVVVLVHHQVVAAGSFNGKN</sequence>
<keyword evidence="2" id="KW-1185">Reference proteome</keyword>